<comment type="caution">
    <text evidence="1">The sequence shown here is derived from an EMBL/GenBank/DDBJ whole genome shotgun (WGS) entry which is preliminary data.</text>
</comment>
<sequence length="175" mass="20476">MLFAELYPRYAKAASSAGFNYLEHYDSILTLEDVTKEYYAGNINTGIMKWWVVPAESIRANRDKKPPLRKKMPSYRVSFMEYYLVNGERDLAQRLVSSITFVFRAGRLDGFTIDHWAVIFKFYRESIPDSFEGVYSDLSISRHPAVFTDDETLAQIQKETDFDIPVRYLERNEEP</sequence>
<proteinExistence type="predicted"/>
<dbReference type="Proteomes" id="UP001409585">
    <property type="component" value="Unassembled WGS sequence"/>
</dbReference>
<keyword evidence="2" id="KW-1185">Reference proteome</keyword>
<dbReference type="AlphaFoldDB" id="A0AAV3U084"/>
<evidence type="ECO:0000313" key="2">
    <source>
        <dbReference type="Proteomes" id="UP001409585"/>
    </source>
</evidence>
<accession>A0AAV3U084</accession>
<name>A0AAV3U084_9ALTE</name>
<reference evidence="2" key="1">
    <citation type="journal article" date="2019" name="Int. J. Syst. Evol. Microbiol.">
        <title>The Global Catalogue of Microorganisms (GCM) 10K type strain sequencing project: providing services to taxonomists for standard genome sequencing and annotation.</title>
        <authorList>
            <consortium name="The Broad Institute Genomics Platform"/>
            <consortium name="The Broad Institute Genome Sequencing Center for Infectious Disease"/>
            <person name="Wu L."/>
            <person name="Ma J."/>
        </authorList>
    </citation>
    <scope>NUCLEOTIDE SEQUENCE [LARGE SCALE GENOMIC DNA]</scope>
    <source>
        <strain evidence="2">JCM 19134</strain>
    </source>
</reference>
<dbReference type="EMBL" id="BAABLX010000009">
    <property type="protein sequence ID" value="GAA4937807.1"/>
    <property type="molecule type" value="Genomic_DNA"/>
</dbReference>
<evidence type="ECO:0000313" key="1">
    <source>
        <dbReference type="EMBL" id="GAA4937807.1"/>
    </source>
</evidence>
<protein>
    <submittedName>
        <fullName evidence="1">Uncharacterized protein</fullName>
    </submittedName>
</protein>
<organism evidence="1 2">
    <name type="scientific">Halioxenophilus aromaticivorans</name>
    <dbReference type="NCBI Taxonomy" id="1306992"/>
    <lineage>
        <taxon>Bacteria</taxon>
        <taxon>Pseudomonadati</taxon>
        <taxon>Pseudomonadota</taxon>
        <taxon>Gammaproteobacteria</taxon>
        <taxon>Alteromonadales</taxon>
        <taxon>Alteromonadaceae</taxon>
        <taxon>Halioxenophilus</taxon>
    </lineage>
</organism>
<gene>
    <name evidence="1" type="ORF">GCM10025791_14450</name>
</gene>